<dbReference type="PANTHER" id="PTHR46599">
    <property type="entry name" value="PIGGYBAC TRANSPOSABLE ELEMENT-DERIVED PROTEIN 4"/>
    <property type="match status" value="1"/>
</dbReference>
<dbReference type="EMBL" id="JAVRRA010000256">
    <property type="protein sequence ID" value="KAK5289748.1"/>
    <property type="molecule type" value="Genomic_DNA"/>
</dbReference>
<dbReference type="InterPro" id="IPR029526">
    <property type="entry name" value="PGBD"/>
</dbReference>
<protein>
    <recommendedName>
        <fullName evidence="1">PiggyBac transposable element-derived protein domain-containing protein</fullName>
    </recommendedName>
</protein>
<keyword evidence="3" id="KW-1185">Reference proteome</keyword>
<sequence length="61" mass="7106">HILQQLAANTNKYAADRRAKKARKKKKQRAWEETTAAELRVYFGILIYMGIHPGEQETAEY</sequence>
<gene>
    <name evidence="2" type="ORF">LTR16_002879</name>
</gene>
<evidence type="ECO:0000259" key="1">
    <source>
        <dbReference type="Pfam" id="PF13843"/>
    </source>
</evidence>
<feature type="non-terminal residue" evidence="2">
    <location>
        <position position="1"/>
    </location>
</feature>
<comment type="caution">
    <text evidence="2">The sequence shown here is derived from an EMBL/GenBank/DDBJ whole genome shotgun (WGS) entry which is preliminary data.</text>
</comment>
<accession>A0ABR0M7A7</accession>
<feature type="domain" description="PiggyBac transposable element-derived protein" evidence="1">
    <location>
        <begin position="2"/>
        <end position="52"/>
    </location>
</feature>
<organism evidence="2 3">
    <name type="scientific">Cryomyces antarcticus</name>
    <dbReference type="NCBI Taxonomy" id="329879"/>
    <lineage>
        <taxon>Eukaryota</taxon>
        <taxon>Fungi</taxon>
        <taxon>Dikarya</taxon>
        <taxon>Ascomycota</taxon>
        <taxon>Pezizomycotina</taxon>
        <taxon>Dothideomycetes</taxon>
        <taxon>Dothideomycetes incertae sedis</taxon>
        <taxon>Cryomyces</taxon>
    </lineage>
</organism>
<proteinExistence type="predicted"/>
<reference evidence="2 3" key="1">
    <citation type="submission" date="2023-08" db="EMBL/GenBank/DDBJ databases">
        <title>Black Yeasts Isolated from many extreme environments.</title>
        <authorList>
            <person name="Coleine C."/>
            <person name="Stajich J.E."/>
            <person name="Selbmann L."/>
        </authorList>
    </citation>
    <scope>NUCLEOTIDE SEQUENCE [LARGE SCALE GENOMIC DNA]</scope>
    <source>
        <strain evidence="2 3">CCFEE 536</strain>
    </source>
</reference>
<dbReference type="Pfam" id="PF13843">
    <property type="entry name" value="DDE_Tnp_1_7"/>
    <property type="match status" value="1"/>
</dbReference>
<name>A0ABR0M7A7_9PEZI</name>
<evidence type="ECO:0000313" key="3">
    <source>
        <dbReference type="Proteomes" id="UP001357485"/>
    </source>
</evidence>
<evidence type="ECO:0000313" key="2">
    <source>
        <dbReference type="EMBL" id="KAK5289748.1"/>
    </source>
</evidence>
<dbReference type="PANTHER" id="PTHR46599:SF3">
    <property type="entry name" value="PIGGYBAC TRANSPOSABLE ELEMENT-DERIVED PROTEIN 4"/>
    <property type="match status" value="1"/>
</dbReference>
<dbReference type="Proteomes" id="UP001357485">
    <property type="component" value="Unassembled WGS sequence"/>
</dbReference>